<protein>
    <submittedName>
        <fullName evidence="2">DUF1643 domain-containing protein</fullName>
    </submittedName>
</protein>
<evidence type="ECO:0000313" key="2">
    <source>
        <dbReference type="EMBL" id="QRG10073.1"/>
    </source>
</evidence>
<dbReference type="AlphaFoldDB" id="A0A974SMR4"/>
<evidence type="ECO:0000256" key="1">
    <source>
        <dbReference type="SAM" id="MobiDB-lite"/>
    </source>
</evidence>
<dbReference type="RefSeq" id="WP_203196954.1">
    <property type="nucleotide sequence ID" value="NZ_CP063364.1"/>
</dbReference>
<accession>A0A974SMR4</accession>
<dbReference type="Pfam" id="PF07799">
    <property type="entry name" value="DUF1643"/>
    <property type="match status" value="1"/>
</dbReference>
<gene>
    <name evidence="2" type="ORF">EZH22_30565</name>
</gene>
<keyword evidence="3" id="KW-1185">Reference proteome</keyword>
<dbReference type="InterPro" id="IPR012441">
    <property type="entry name" value="DUF1643"/>
</dbReference>
<organism evidence="2 3">
    <name type="scientific">Xanthobacter dioxanivorans</name>
    <dbReference type="NCBI Taxonomy" id="2528964"/>
    <lineage>
        <taxon>Bacteria</taxon>
        <taxon>Pseudomonadati</taxon>
        <taxon>Pseudomonadota</taxon>
        <taxon>Alphaproteobacteria</taxon>
        <taxon>Hyphomicrobiales</taxon>
        <taxon>Xanthobacteraceae</taxon>
        <taxon>Xanthobacter</taxon>
    </lineage>
</organism>
<reference evidence="2 3" key="1">
    <citation type="submission" date="2020-10" db="EMBL/GenBank/DDBJ databases">
        <title>Degradation of 1,4-Dioxane by Xanthobacter sp. YN2, via a Novel Group-2 Soluble Di-Iron Monooxygenase.</title>
        <authorList>
            <person name="Ma F."/>
            <person name="Wang Y."/>
            <person name="Yang J."/>
            <person name="Guo H."/>
            <person name="Su D."/>
            <person name="Yu L."/>
        </authorList>
    </citation>
    <scope>NUCLEOTIDE SEQUENCE [LARGE SCALE GENOMIC DNA]</scope>
    <source>
        <strain evidence="2 3">YN2</strain>
        <plasmid evidence="2 3">unnamed2</plasmid>
    </source>
</reference>
<proteinExistence type="predicted"/>
<sequence length="207" mass="22807">MAKPPIGLEPPAQASLFGDPEDAHDAGSKVAFPLEAGVRGDALFTGPNSEYRLWLSRVWRLDAAGAFDVPFALWIGMNPSTAGPRVDDRTVRREIEFTRKMGLESYVKVNVCDYRATQPKRLLASDVLPRSPDNLSTIVSLAQRARRVVLAFGLLPKQLRFMADETVLALSSRGIELSCVGFTKDGLPRHPLYVPGSSEIVPFKRDE</sequence>
<feature type="region of interest" description="Disordered" evidence="1">
    <location>
        <begin position="1"/>
        <end position="23"/>
    </location>
</feature>
<dbReference type="Proteomes" id="UP000596427">
    <property type="component" value="Plasmid unnamed2"/>
</dbReference>
<dbReference type="EMBL" id="CP063364">
    <property type="protein sequence ID" value="QRG10073.1"/>
    <property type="molecule type" value="Genomic_DNA"/>
</dbReference>
<evidence type="ECO:0000313" key="3">
    <source>
        <dbReference type="Proteomes" id="UP000596427"/>
    </source>
</evidence>
<name>A0A974SMR4_9HYPH</name>
<geneLocation type="plasmid" evidence="2 3">
    <name>unnamed2</name>
</geneLocation>
<keyword evidence="2" id="KW-0614">Plasmid</keyword>
<dbReference type="KEGG" id="xdi:EZH22_30565"/>